<dbReference type="STRING" id="425514.SAMN05443550_114102"/>
<gene>
    <name evidence="2" type="ORF">SAMN05443550_114102</name>
</gene>
<dbReference type="RefSeq" id="WP_175470659.1">
    <property type="nucleotide sequence ID" value="NZ_FNRA01000014.1"/>
</dbReference>
<dbReference type="Pfam" id="PF01590">
    <property type="entry name" value="GAF"/>
    <property type="match status" value="1"/>
</dbReference>
<dbReference type="Proteomes" id="UP000198850">
    <property type="component" value="Unassembled WGS sequence"/>
</dbReference>
<protein>
    <submittedName>
        <fullName evidence="2">GAF domain-containing protein</fullName>
    </submittedName>
</protein>
<dbReference type="Gene3D" id="3.30.450.40">
    <property type="match status" value="1"/>
</dbReference>
<evidence type="ECO:0000259" key="1">
    <source>
        <dbReference type="Pfam" id="PF01590"/>
    </source>
</evidence>
<dbReference type="InterPro" id="IPR003018">
    <property type="entry name" value="GAF"/>
</dbReference>
<dbReference type="AlphaFoldDB" id="A0A1H4H9N1"/>
<dbReference type="SUPFAM" id="SSF55781">
    <property type="entry name" value="GAF domain-like"/>
    <property type="match status" value="1"/>
</dbReference>
<name>A0A1H4H9N1_9SPHI</name>
<organism evidence="2 3">
    <name type="scientific">Pedobacter hartonius</name>
    <dbReference type="NCBI Taxonomy" id="425514"/>
    <lineage>
        <taxon>Bacteria</taxon>
        <taxon>Pseudomonadati</taxon>
        <taxon>Bacteroidota</taxon>
        <taxon>Sphingobacteriia</taxon>
        <taxon>Sphingobacteriales</taxon>
        <taxon>Sphingobacteriaceae</taxon>
        <taxon>Pedobacter</taxon>
    </lineage>
</organism>
<dbReference type="InterPro" id="IPR029016">
    <property type="entry name" value="GAF-like_dom_sf"/>
</dbReference>
<reference evidence="2 3" key="1">
    <citation type="submission" date="2016-10" db="EMBL/GenBank/DDBJ databases">
        <authorList>
            <person name="de Groot N.N."/>
        </authorList>
    </citation>
    <scope>NUCLEOTIDE SEQUENCE [LARGE SCALE GENOMIC DNA]</scope>
    <source>
        <strain evidence="2 3">DSM 19033</strain>
    </source>
</reference>
<sequence>MNTNRRAGLSVYTAKPQIIYMEKNPGKNLIPANDTGRVQALNRYQILGSTPERSFDTIVKLATQFFNLPVALINFVDRESVFVKSHTGLDGITSSPRNASLCSLAMLTDEVTVFETIPLADPCLLANSVSAAELGFKFYAGAPLITFDSFRIGTICVMGYEKRKFSGKERILLQNMATIVINEIELRLQEISMPANSKI</sequence>
<feature type="domain" description="GAF" evidence="1">
    <location>
        <begin position="51"/>
        <end position="181"/>
    </location>
</feature>
<evidence type="ECO:0000313" key="3">
    <source>
        <dbReference type="Proteomes" id="UP000198850"/>
    </source>
</evidence>
<dbReference type="EMBL" id="FNRA01000014">
    <property type="protein sequence ID" value="SEB18405.1"/>
    <property type="molecule type" value="Genomic_DNA"/>
</dbReference>
<dbReference type="PANTHER" id="PTHR43102:SF2">
    <property type="entry name" value="GAF DOMAIN-CONTAINING PROTEIN"/>
    <property type="match status" value="1"/>
</dbReference>
<proteinExistence type="predicted"/>
<accession>A0A1H4H9N1</accession>
<dbReference type="PANTHER" id="PTHR43102">
    <property type="entry name" value="SLR1143 PROTEIN"/>
    <property type="match status" value="1"/>
</dbReference>
<evidence type="ECO:0000313" key="2">
    <source>
        <dbReference type="EMBL" id="SEB18405.1"/>
    </source>
</evidence>
<keyword evidence="3" id="KW-1185">Reference proteome</keyword>